<dbReference type="EMBL" id="AFNV02000037">
    <property type="protein sequence ID" value="ERJ17483.1"/>
    <property type="molecule type" value="Genomic_DNA"/>
</dbReference>
<name>U2FSR4_9GAMM</name>
<dbReference type="STRING" id="1033802.SSPSH_003695"/>
<organism evidence="1 2">
    <name type="scientific">Salinisphaera shabanensis E1L3A</name>
    <dbReference type="NCBI Taxonomy" id="1033802"/>
    <lineage>
        <taxon>Bacteria</taxon>
        <taxon>Pseudomonadati</taxon>
        <taxon>Pseudomonadota</taxon>
        <taxon>Gammaproteobacteria</taxon>
        <taxon>Salinisphaerales</taxon>
        <taxon>Salinisphaeraceae</taxon>
        <taxon>Salinisphaera</taxon>
    </lineage>
</organism>
<dbReference type="AlphaFoldDB" id="U2FSR4"/>
<keyword evidence="2" id="KW-1185">Reference proteome</keyword>
<accession>U2FSR4</accession>
<reference evidence="1 2" key="2">
    <citation type="journal article" date="2013" name="PLoS ONE">
        <title>INDIGO - INtegrated Data Warehouse of MIcrobial GenOmes with Examples from the Red Sea Extremophiles.</title>
        <authorList>
            <person name="Alam I."/>
            <person name="Antunes A."/>
            <person name="Kamau A.A."/>
            <person name="Ba Alawi W."/>
            <person name="Kalkatawi M."/>
            <person name="Stingl U."/>
            <person name="Bajic V.B."/>
        </authorList>
    </citation>
    <scope>NUCLEOTIDE SEQUENCE [LARGE SCALE GENOMIC DNA]</scope>
    <source>
        <strain evidence="1 2">E1L3A</strain>
    </source>
</reference>
<evidence type="ECO:0000313" key="1">
    <source>
        <dbReference type="EMBL" id="ERJ17483.1"/>
    </source>
</evidence>
<dbReference type="RefSeq" id="WP_021031944.1">
    <property type="nucleotide sequence ID" value="NZ_AFNV02000037.1"/>
</dbReference>
<comment type="caution">
    <text evidence="1">The sequence shown here is derived from an EMBL/GenBank/DDBJ whole genome shotgun (WGS) entry which is preliminary data.</text>
</comment>
<protein>
    <submittedName>
        <fullName evidence="1">Uncharacterized protein</fullName>
    </submittedName>
</protein>
<gene>
    <name evidence="1" type="ORF">SSPSH_003695</name>
</gene>
<reference evidence="1 2" key="1">
    <citation type="journal article" date="2011" name="J. Bacteriol.">
        <title>Genome sequence of Salinisphaera shabanensis, a gammaproteobacterium from the harsh, variable environment of the brine-seawater interface of the Shaban Deep in the Red Sea.</title>
        <authorList>
            <person name="Antunes A."/>
            <person name="Alam I."/>
            <person name="Bajic V.B."/>
            <person name="Stingl U."/>
        </authorList>
    </citation>
    <scope>NUCLEOTIDE SEQUENCE [LARGE SCALE GENOMIC DNA]</scope>
    <source>
        <strain evidence="1 2">E1L3A</strain>
    </source>
</reference>
<evidence type="ECO:0000313" key="2">
    <source>
        <dbReference type="Proteomes" id="UP000006242"/>
    </source>
</evidence>
<dbReference type="OrthoDB" id="7066404at2"/>
<dbReference type="Proteomes" id="UP000006242">
    <property type="component" value="Unassembled WGS sequence"/>
</dbReference>
<sequence>MSKKQLYKDLLERMDLALLEEFYMEACWIQYAIIEDRFNSVIRNAYPENGTKLLKTLRGLDRKLEQISGKIHEDDHDCLKTVHKELLKRIKNWKNKRNTLMHEIAETDDLAKVQRKLKILAPEGKKLVNELSARVWKYKKLVERRSS</sequence>
<proteinExistence type="predicted"/>